<sequence>IVEHMGVVVEIQQLDHSATGGDGWSMKIGDAEPILVDCRLGDSISVNGTCLTVTDFDTEWFKVGLAPETLRRTNLGDLKNGNKVNLERSLAANIRFGGHFVQSMVMNFPISSDIGSCAGYYHIVPGHVDTTGEIISITPEVNSLWFKISPADSKYLRYIIPKGYICLDGTSLTVCEVNDAENWFNIMLVAYTQSHITMPLKKVGDKVNIEVDMLGKYVEKIVESMLSSETNGVGGYLDKLVTNHLEKTTSKKNFESNTVKKYES</sequence>
<dbReference type="InterPro" id="IPR023366">
    <property type="entry name" value="ATP_synth_asu-like_sf"/>
</dbReference>
<feature type="domain" description="Lumazine-binding" evidence="9">
    <location>
        <begin position="1"/>
        <end position="99"/>
    </location>
</feature>
<dbReference type="AlphaFoldDB" id="A0A9N9EJ03"/>
<dbReference type="PROSITE" id="PS51177">
    <property type="entry name" value="LUMAZINE_BIND"/>
    <property type="match status" value="2"/>
</dbReference>
<comment type="pathway">
    <text evidence="2">Cofactor biosynthesis; riboflavin biosynthesis; riboflavin from 2-hydroxy-3-oxobutyl phosphate and 5-amino-6-(D-ribitylamino)uracil: step 2/2.</text>
</comment>
<comment type="caution">
    <text evidence="10">The sequence shown here is derived from an EMBL/GenBank/DDBJ whole genome shotgun (WGS) entry which is preliminary data.</text>
</comment>
<evidence type="ECO:0000313" key="11">
    <source>
        <dbReference type="Proteomes" id="UP000789759"/>
    </source>
</evidence>
<feature type="non-terminal residue" evidence="10">
    <location>
        <position position="264"/>
    </location>
</feature>
<dbReference type="GO" id="GO:0009231">
    <property type="term" value="P:riboflavin biosynthetic process"/>
    <property type="evidence" value="ECO:0007669"/>
    <property type="project" value="UniProtKB-KW"/>
</dbReference>
<reference evidence="10" key="1">
    <citation type="submission" date="2021-06" db="EMBL/GenBank/DDBJ databases">
        <authorList>
            <person name="Kallberg Y."/>
            <person name="Tangrot J."/>
            <person name="Rosling A."/>
        </authorList>
    </citation>
    <scope>NUCLEOTIDE SEQUENCE</scope>
    <source>
        <strain evidence="10">FL966</strain>
    </source>
</reference>
<dbReference type="PANTHER" id="PTHR21098">
    <property type="entry name" value="RIBOFLAVIN SYNTHASE ALPHA CHAIN"/>
    <property type="match status" value="1"/>
</dbReference>
<dbReference type="FunFam" id="2.40.30.20:FF:000006">
    <property type="entry name" value="Riboflavin synthase, alpha subunit"/>
    <property type="match status" value="1"/>
</dbReference>
<feature type="domain" description="Lumazine-binding" evidence="9">
    <location>
        <begin position="123"/>
        <end position="222"/>
    </location>
</feature>
<evidence type="ECO:0000256" key="8">
    <source>
        <dbReference type="PROSITE-ProRule" id="PRU00524"/>
    </source>
</evidence>
<evidence type="ECO:0000256" key="6">
    <source>
        <dbReference type="ARBA" id="ARBA00022679"/>
    </source>
</evidence>
<evidence type="ECO:0000256" key="4">
    <source>
        <dbReference type="ARBA" id="ARBA00013950"/>
    </source>
</evidence>
<protein>
    <recommendedName>
        <fullName evidence="4">Riboflavin synthase</fullName>
        <ecNumber evidence="3">2.5.1.9</ecNumber>
    </recommendedName>
</protein>
<evidence type="ECO:0000256" key="5">
    <source>
        <dbReference type="ARBA" id="ARBA00022619"/>
    </source>
</evidence>
<dbReference type="GO" id="GO:0004746">
    <property type="term" value="F:riboflavin synthase activity"/>
    <property type="evidence" value="ECO:0007669"/>
    <property type="project" value="UniProtKB-EC"/>
</dbReference>
<evidence type="ECO:0000259" key="9">
    <source>
        <dbReference type="PROSITE" id="PS51177"/>
    </source>
</evidence>
<dbReference type="SUPFAM" id="SSF63380">
    <property type="entry name" value="Riboflavin synthase domain-like"/>
    <property type="match status" value="2"/>
</dbReference>
<dbReference type="PANTHER" id="PTHR21098:SF0">
    <property type="entry name" value="RIBOFLAVIN SYNTHASE"/>
    <property type="match status" value="1"/>
</dbReference>
<gene>
    <name evidence="10" type="ORF">CPELLU_LOCUS10581</name>
</gene>
<evidence type="ECO:0000256" key="3">
    <source>
        <dbReference type="ARBA" id="ARBA00012827"/>
    </source>
</evidence>
<dbReference type="FunFam" id="2.40.30.20:FF:000004">
    <property type="entry name" value="Riboflavin synthase, alpha subunit"/>
    <property type="match status" value="1"/>
</dbReference>
<feature type="repeat" description="Lumazine-binding" evidence="8">
    <location>
        <begin position="1"/>
        <end position="99"/>
    </location>
</feature>
<dbReference type="Proteomes" id="UP000789759">
    <property type="component" value="Unassembled WGS sequence"/>
</dbReference>
<comment type="function">
    <text evidence="1">Catalyzes the dismutation of two molecules of 6,7-dimethyl-8-ribityllumazine, resulting in the formation of riboflavin and 5-amino-6-(D-ribitylamino)uracil.</text>
</comment>
<proteinExistence type="predicted"/>
<dbReference type="EMBL" id="CAJVQA010008789">
    <property type="protein sequence ID" value="CAG8677134.1"/>
    <property type="molecule type" value="Genomic_DNA"/>
</dbReference>
<accession>A0A9N9EJ03</accession>
<dbReference type="InterPro" id="IPR001783">
    <property type="entry name" value="Lumazine-bd"/>
</dbReference>
<dbReference type="CDD" id="cd00402">
    <property type="entry name" value="Riboflavin_synthase_like"/>
    <property type="match status" value="1"/>
</dbReference>
<dbReference type="Pfam" id="PF00677">
    <property type="entry name" value="Lum_binding"/>
    <property type="match status" value="2"/>
</dbReference>
<evidence type="ECO:0000313" key="10">
    <source>
        <dbReference type="EMBL" id="CAG8677134.1"/>
    </source>
</evidence>
<dbReference type="InterPro" id="IPR026017">
    <property type="entry name" value="Lumazine-bd_dom"/>
</dbReference>
<evidence type="ECO:0000256" key="1">
    <source>
        <dbReference type="ARBA" id="ARBA00002803"/>
    </source>
</evidence>
<name>A0A9N9EJ03_9GLOM</name>
<dbReference type="OrthoDB" id="10258924at2759"/>
<evidence type="ECO:0000256" key="2">
    <source>
        <dbReference type="ARBA" id="ARBA00004887"/>
    </source>
</evidence>
<organism evidence="10 11">
    <name type="scientific">Cetraspora pellucida</name>
    <dbReference type="NCBI Taxonomy" id="1433469"/>
    <lineage>
        <taxon>Eukaryota</taxon>
        <taxon>Fungi</taxon>
        <taxon>Fungi incertae sedis</taxon>
        <taxon>Mucoromycota</taxon>
        <taxon>Glomeromycotina</taxon>
        <taxon>Glomeromycetes</taxon>
        <taxon>Diversisporales</taxon>
        <taxon>Gigasporaceae</taxon>
        <taxon>Cetraspora</taxon>
    </lineage>
</organism>
<dbReference type="EC" id="2.5.1.9" evidence="3"/>
<evidence type="ECO:0000256" key="7">
    <source>
        <dbReference type="ARBA" id="ARBA00022737"/>
    </source>
</evidence>
<dbReference type="InterPro" id="IPR017938">
    <property type="entry name" value="Riboflavin_synthase-like_b-brl"/>
</dbReference>
<dbReference type="Gene3D" id="2.40.30.20">
    <property type="match status" value="2"/>
</dbReference>
<keyword evidence="6" id="KW-0808">Transferase</keyword>
<keyword evidence="5" id="KW-0686">Riboflavin biosynthesis</keyword>
<feature type="repeat" description="Lumazine-binding" evidence="8">
    <location>
        <begin position="123"/>
        <end position="222"/>
    </location>
</feature>
<keyword evidence="7" id="KW-0677">Repeat</keyword>
<keyword evidence="11" id="KW-1185">Reference proteome</keyword>